<dbReference type="Proteomes" id="UP000608071">
    <property type="component" value="Unassembled WGS sequence"/>
</dbReference>
<dbReference type="SUPFAM" id="SSF53335">
    <property type="entry name" value="S-adenosyl-L-methionine-dependent methyltransferases"/>
    <property type="match status" value="1"/>
</dbReference>
<feature type="domain" description="Methyltransferase" evidence="2">
    <location>
        <begin position="50"/>
        <end position="143"/>
    </location>
</feature>
<keyword evidence="3" id="KW-0489">Methyltransferase</keyword>
<keyword evidence="4" id="KW-1185">Reference proteome</keyword>
<keyword evidence="1" id="KW-0808">Transferase</keyword>
<dbReference type="InterPro" id="IPR041698">
    <property type="entry name" value="Methyltransf_25"/>
</dbReference>
<dbReference type="InterPro" id="IPR029063">
    <property type="entry name" value="SAM-dependent_MTases_sf"/>
</dbReference>
<evidence type="ECO:0000313" key="4">
    <source>
        <dbReference type="Proteomes" id="UP000608071"/>
    </source>
</evidence>
<reference evidence="3 4" key="1">
    <citation type="submission" date="2020-08" db="EMBL/GenBank/DDBJ databases">
        <title>A Genomic Blueprint of the Chicken Gut Microbiome.</title>
        <authorList>
            <person name="Gilroy R."/>
            <person name="Ravi A."/>
            <person name="Getino M."/>
            <person name="Pursley I."/>
            <person name="Horton D.L."/>
            <person name="Alikhan N.-F."/>
            <person name="Baker D."/>
            <person name="Gharbi K."/>
            <person name="Hall N."/>
            <person name="Watson M."/>
            <person name="Adriaenssens E.M."/>
            <person name="Foster-Nyarko E."/>
            <person name="Jarju S."/>
            <person name="Secka A."/>
            <person name="Antonio M."/>
            <person name="Oren A."/>
            <person name="Chaudhuri R."/>
            <person name="La Ragione R.M."/>
            <person name="Hildebrand F."/>
            <person name="Pallen M.J."/>
        </authorList>
    </citation>
    <scope>NUCLEOTIDE SEQUENCE [LARGE SCALE GENOMIC DNA]</scope>
    <source>
        <strain evidence="3 4">Sa2BVA9</strain>
    </source>
</reference>
<evidence type="ECO:0000259" key="2">
    <source>
        <dbReference type="Pfam" id="PF13649"/>
    </source>
</evidence>
<proteinExistence type="predicted"/>
<sequence>MNNDRADIRTQFNKVSQRYDEQRKKLIPCFEDLYRIAAALAVLENDTPSVLDLGAGTGLMSSFILEKYPNSKLTLIDLSDGMLEIARARFSDHSNITYIASDYTKFDYSELYDLVISSLSIHHMIDSEKQELFKKLYSIMTPGSIFINVDQVLGNTDYLESLYKSDWKKHIENSGLDLVEISSAMERTKLDRMSTLDYQLQWLTEAGFSDVDCIYKYYNFVVMFARKIEI</sequence>
<dbReference type="CDD" id="cd02440">
    <property type="entry name" value="AdoMet_MTases"/>
    <property type="match status" value="1"/>
</dbReference>
<dbReference type="Pfam" id="PF13649">
    <property type="entry name" value="Methyltransf_25"/>
    <property type="match status" value="1"/>
</dbReference>
<comment type="caution">
    <text evidence="3">The sequence shown here is derived from an EMBL/GenBank/DDBJ whole genome shotgun (WGS) entry which is preliminary data.</text>
</comment>
<evidence type="ECO:0000256" key="1">
    <source>
        <dbReference type="ARBA" id="ARBA00022679"/>
    </source>
</evidence>
<gene>
    <name evidence="3" type="ORF">H9647_14340</name>
</gene>
<organism evidence="3 4">
    <name type="scientific">Paenibacillus gallinarum</name>
    <dbReference type="NCBI Taxonomy" id="2762232"/>
    <lineage>
        <taxon>Bacteria</taxon>
        <taxon>Bacillati</taxon>
        <taxon>Bacillota</taxon>
        <taxon>Bacilli</taxon>
        <taxon>Bacillales</taxon>
        <taxon>Paenibacillaceae</taxon>
        <taxon>Paenibacillus</taxon>
    </lineage>
</organism>
<dbReference type="GO" id="GO:0032259">
    <property type="term" value="P:methylation"/>
    <property type="evidence" value="ECO:0007669"/>
    <property type="project" value="UniProtKB-KW"/>
</dbReference>
<dbReference type="GO" id="GO:0008168">
    <property type="term" value="F:methyltransferase activity"/>
    <property type="evidence" value="ECO:0007669"/>
    <property type="project" value="UniProtKB-KW"/>
</dbReference>
<name>A0ABR8T0H1_9BACL</name>
<dbReference type="Gene3D" id="6.10.140.280">
    <property type="match status" value="1"/>
</dbReference>
<accession>A0ABR8T0H1</accession>
<dbReference type="Gene3D" id="3.40.50.150">
    <property type="entry name" value="Vaccinia Virus protein VP39"/>
    <property type="match status" value="1"/>
</dbReference>
<dbReference type="RefSeq" id="WP_191801074.1">
    <property type="nucleotide sequence ID" value="NZ_JACSQL010000006.1"/>
</dbReference>
<protein>
    <submittedName>
        <fullName evidence="3">Methyltransferase domain-containing protein</fullName>
    </submittedName>
</protein>
<dbReference type="PANTHER" id="PTHR43861">
    <property type="entry name" value="TRANS-ACONITATE 2-METHYLTRANSFERASE-RELATED"/>
    <property type="match status" value="1"/>
</dbReference>
<dbReference type="EMBL" id="JACSQL010000006">
    <property type="protein sequence ID" value="MBD7969251.1"/>
    <property type="molecule type" value="Genomic_DNA"/>
</dbReference>
<evidence type="ECO:0000313" key="3">
    <source>
        <dbReference type="EMBL" id="MBD7969251.1"/>
    </source>
</evidence>